<reference evidence="1" key="1">
    <citation type="submission" date="2023-07" db="EMBL/GenBank/DDBJ databases">
        <authorList>
            <person name="Pelsma A.J. K."/>
        </authorList>
    </citation>
    <scope>NUCLEOTIDE SEQUENCE</scope>
</reference>
<accession>A0AA48RDK6</accession>
<dbReference type="AlphaFoldDB" id="A0AA48RDK6"/>
<name>A0AA48RDK6_9ZZZZ</name>
<gene>
    <name evidence="1" type="ORF">AMST5_01334</name>
</gene>
<proteinExistence type="predicted"/>
<dbReference type="EMBL" id="OY288114">
    <property type="protein sequence ID" value="CAJ0860791.1"/>
    <property type="molecule type" value="Genomic_DNA"/>
</dbReference>
<sequence>MPMSQSLFTVFAPLLRTITESELRAEIAQPQRLLIESADFRGKKLDVAFAPFDYVNPAAQIVIVGLTPGRQQMANALLAASRSLKNGDSEAQAMREVKTFASFSGPMRANLIAMLDAIGVNQWLRIATTGSLWEADAPRVQFTSVLRYPVFVNGANYSGAPAPISSPFLRRQLLTWFTTELALLPHAVFVPLGPAVDEALRVAAREVGFDCRRVLSSLPHPSGANAERIAFFLGRKRREALSSKVDPDKLIAAKQRLDQQVFALAAIQD</sequence>
<protein>
    <recommendedName>
        <fullName evidence="2">Uracil-DNA glycosylase-like domain-containing protein</fullName>
    </recommendedName>
</protein>
<evidence type="ECO:0000313" key="1">
    <source>
        <dbReference type="EMBL" id="CAJ0860791.1"/>
    </source>
</evidence>
<evidence type="ECO:0008006" key="2">
    <source>
        <dbReference type="Google" id="ProtNLM"/>
    </source>
</evidence>
<organism evidence="1">
    <name type="scientific">freshwater sediment metagenome</name>
    <dbReference type="NCBI Taxonomy" id="556182"/>
    <lineage>
        <taxon>unclassified sequences</taxon>
        <taxon>metagenomes</taxon>
        <taxon>ecological metagenomes</taxon>
    </lineage>
</organism>